<protein>
    <submittedName>
        <fullName evidence="1">Uncharacterized protein</fullName>
    </submittedName>
</protein>
<accession>A0A8S5P9J5</accession>
<proteinExistence type="predicted"/>
<evidence type="ECO:0000313" key="1">
    <source>
        <dbReference type="EMBL" id="DAE02876.1"/>
    </source>
</evidence>
<dbReference type="EMBL" id="BK015354">
    <property type="protein sequence ID" value="DAE02876.1"/>
    <property type="molecule type" value="Genomic_DNA"/>
</dbReference>
<sequence>MGSSGNWAQIGSSGNWAQIGSSGDGAVVSAIGYNSAIKAKTGSWIVLAEYDEDSKPVCVRAAQIDGEKLKPDTFYTLKNGEFTETEMEG</sequence>
<name>A0A8S5P9J5_9CAUD</name>
<organism evidence="1">
    <name type="scientific">Siphoviridae sp. ctrvp54</name>
    <dbReference type="NCBI Taxonomy" id="2825690"/>
    <lineage>
        <taxon>Viruses</taxon>
        <taxon>Duplodnaviria</taxon>
        <taxon>Heunggongvirae</taxon>
        <taxon>Uroviricota</taxon>
        <taxon>Caudoviricetes</taxon>
    </lineage>
</organism>
<reference evidence="1" key="1">
    <citation type="journal article" date="2021" name="Proc. Natl. Acad. Sci. U.S.A.">
        <title>A Catalog of Tens of Thousands of Viruses from Human Metagenomes Reveals Hidden Associations with Chronic Diseases.</title>
        <authorList>
            <person name="Tisza M.J."/>
            <person name="Buck C.B."/>
        </authorList>
    </citation>
    <scope>NUCLEOTIDE SEQUENCE</scope>
    <source>
        <strain evidence="1">Ctrvp54</strain>
    </source>
</reference>